<evidence type="ECO:0000256" key="8">
    <source>
        <dbReference type="ARBA" id="ARBA00022896"/>
    </source>
</evidence>
<sequence length="560" mass="63197">MTAGLVLAAAALLVQATHGQNFMSQAREDMFSATSKLEDLLSLEAEIVRMVERYLEAANHRVDIIKRYVSEYHRLSTEGGTGGGSGSGGMVVAHPVDAYLLLKRLTVEWASVEDAMTLHANATQELVQRVALFRERSTFPVMEDLHGAAVALVRLQDTYNLNMTTLPAGTFTGTGPTSSEFHSSKPLSARDCLFLGKHALNKGYYDKAIEWFEAALERASDEEDASASRDEIEPFLKSAIKVHDDVLETRGPRGLDWQTKWVPVDEELASKHKYREVSNQRFQPKLYQQQSEEEEREHFSRLCRGQRLRPVEVETSLVCRLVAHTHGRLHNHGYFTLMPLLLEEMSLDPYIVVFHDFLTAHQTDAIIERAKPKLATSRHRGPDGDFITSMIRTSKNAWLRESDEADDLLVNLTKKIEMTTRLHALRLSAGEDYQVANYGIGGLYVTHTDHLMMNPDPSVYTAWERFMGDRFATFMVYLSDVEAGGATVFPRAGVTIWPKRGSAAFWWNLYSSGVGDENTRHGGCPVLHGSKWICNKWVHYNDQFLQHPCGRNTWDKLVVP</sequence>
<dbReference type="Pfam" id="PF13640">
    <property type="entry name" value="2OG-FeII_Oxy_3"/>
    <property type="match status" value="1"/>
</dbReference>
<evidence type="ECO:0000256" key="4">
    <source>
        <dbReference type="ARBA" id="ARBA00006511"/>
    </source>
</evidence>
<proteinExistence type="inferred from homology"/>
<dbReference type="InterPro" id="IPR005123">
    <property type="entry name" value="Oxoglu/Fe-dep_dioxygenase_dom"/>
</dbReference>
<keyword evidence="12" id="KW-0325">Glycoprotein</keyword>
<evidence type="ECO:0000313" key="15">
    <source>
        <dbReference type="EMBL" id="KAK8730536.1"/>
    </source>
</evidence>
<evidence type="ECO:0000256" key="1">
    <source>
        <dbReference type="ARBA" id="ARBA00001961"/>
    </source>
</evidence>
<evidence type="ECO:0000256" key="9">
    <source>
        <dbReference type="ARBA" id="ARBA00022964"/>
    </source>
</evidence>
<protein>
    <recommendedName>
        <fullName evidence="5">procollagen-proline 4-dioxygenase</fullName>
        <ecNumber evidence="5">1.14.11.2</ecNumber>
    </recommendedName>
</protein>
<dbReference type="InterPro" id="IPR013547">
    <property type="entry name" value="P4H_N"/>
</dbReference>
<keyword evidence="16" id="KW-1185">Reference proteome</keyword>
<dbReference type="SUPFAM" id="SSF48452">
    <property type="entry name" value="TPR-like"/>
    <property type="match status" value="1"/>
</dbReference>
<dbReference type="PANTHER" id="PTHR10869:SF244">
    <property type="entry name" value="PROLYL 4-HYDROXYLASE SUBUNIT ALPHA-2"/>
    <property type="match status" value="1"/>
</dbReference>
<dbReference type="PANTHER" id="PTHR10869">
    <property type="entry name" value="PROLYL 4-HYDROXYLASE ALPHA SUBUNIT"/>
    <property type="match status" value="1"/>
</dbReference>
<evidence type="ECO:0000256" key="5">
    <source>
        <dbReference type="ARBA" id="ARBA00012269"/>
    </source>
</evidence>
<evidence type="ECO:0000256" key="12">
    <source>
        <dbReference type="ARBA" id="ARBA00023180"/>
    </source>
</evidence>
<dbReference type="GO" id="GO:0005506">
    <property type="term" value="F:iron ion binding"/>
    <property type="evidence" value="ECO:0007669"/>
    <property type="project" value="InterPro"/>
</dbReference>
<comment type="similarity">
    <text evidence="4">Belongs to the P4HA family.</text>
</comment>
<reference evidence="15 16" key="1">
    <citation type="journal article" date="2024" name="BMC Genomics">
        <title>Genome assembly of redclaw crayfish (Cherax quadricarinatus) provides insights into its immune adaptation and hypoxia tolerance.</title>
        <authorList>
            <person name="Liu Z."/>
            <person name="Zheng J."/>
            <person name="Li H."/>
            <person name="Fang K."/>
            <person name="Wang S."/>
            <person name="He J."/>
            <person name="Zhou D."/>
            <person name="Weng S."/>
            <person name="Chi M."/>
            <person name="Gu Z."/>
            <person name="He J."/>
            <person name="Li F."/>
            <person name="Wang M."/>
        </authorList>
    </citation>
    <scope>NUCLEOTIDE SEQUENCE [LARGE SCALE GENOMIC DNA]</scope>
    <source>
        <strain evidence="15">ZL_2023a</strain>
    </source>
</reference>
<evidence type="ECO:0000256" key="10">
    <source>
        <dbReference type="ARBA" id="ARBA00023002"/>
    </source>
</evidence>
<dbReference type="Gene3D" id="6.10.140.1460">
    <property type="match status" value="1"/>
</dbReference>
<feature type="domain" description="Fe2OG dioxygenase" evidence="14">
    <location>
        <begin position="421"/>
        <end position="540"/>
    </location>
</feature>
<dbReference type="EC" id="1.14.11.2" evidence="5"/>
<dbReference type="GO" id="GO:0005788">
    <property type="term" value="C:endoplasmic reticulum lumen"/>
    <property type="evidence" value="ECO:0007669"/>
    <property type="project" value="UniProtKB-SubCell"/>
</dbReference>
<evidence type="ECO:0000256" key="3">
    <source>
        <dbReference type="ARBA" id="ARBA00004319"/>
    </source>
</evidence>
<evidence type="ECO:0000256" key="11">
    <source>
        <dbReference type="ARBA" id="ARBA00023004"/>
    </source>
</evidence>
<dbReference type="Pfam" id="PF08336">
    <property type="entry name" value="P4Ha_N"/>
    <property type="match status" value="1"/>
</dbReference>
<dbReference type="AlphaFoldDB" id="A0AAW0WU94"/>
<comment type="caution">
    <text evidence="15">The sequence shown here is derived from an EMBL/GenBank/DDBJ whole genome shotgun (WGS) entry which is preliminary data.</text>
</comment>
<dbReference type="GO" id="GO:0031418">
    <property type="term" value="F:L-ascorbic acid binding"/>
    <property type="evidence" value="ECO:0007669"/>
    <property type="project" value="UniProtKB-KW"/>
</dbReference>
<organism evidence="15 16">
    <name type="scientific">Cherax quadricarinatus</name>
    <name type="common">Australian red claw crayfish</name>
    <dbReference type="NCBI Taxonomy" id="27406"/>
    <lineage>
        <taxon>Eukaryota</taxon>
        <taxon>Metazoa</taxon>
        <taxon>Ecdysozoa</taxon>
        <taxon>Arthropoda</taxon>
        <taxon>Crustacea</taxon>
        <taxon>Multicrustacea</taxon>
        <taxon>Malacostraca</taxon>
        <taxon>Eumalacostraca</taxon>
        <taxon>Eucarida</taxon>
        <taxon>Decapoda</taxon>
        <taxon>Pleocyemata</taxon>
        <taxon>Astacidea</taxon>
        <taxon>Parastacoidea</taxon>
        <taxon>Parastacidae</taxon>
        <taxon>Cherax</taxon>
    </lineage>
</organism>
<comment type="subcellular location">
    <subcellularLocation>
        <location evidence="3">Endoplasmic reticulum lumen</location>
    </subcellularLocation>
</comment>
<dbReference type="PROSITE" id="PS51471">
    <property type="entry name" value="FE2OG_OXY"/>
    <property type="match status" value="1"/>
</dbReference>
<keyword evidence="8" id="KW-0847">Vitamin C</keyword>
<keyword evidence="9" id="KW-0223">Dioxygenase</keyword>
<dbReference type="EMBL" id="JARKIK010000064">
    <property type="protein sequence ID" value="KAK8730536.1"/>
    <property type="molecule type" value="Genomic_DNA"/>
</dbReference>
<name>A0AAW0WU94_CHEQU</name>
<dbReference type="InterPro" id="IPR044862">
    <property type="entry name" value="Pro_4_hyd_alph_FE2OG_OXY"/>
</dbReference>
<accession>A0AAW0WU94</accession>
<comment type="cofactor">
    <cofactor evidence="1">
        <name>L-ascorbate</name>
        <dbReference type="ChEBI" id="CHEBI:38290"/>
    </cofactor>
</comment>
<evidence type="ECO:0000313" key="16">
    <source>
        <dbReference type="Proteomes" id="UP001445076"/>
    </source>
</evidence>
<keyword evidence="11" id="KW-0408">Iron</keyword>
<dbReference type="InterPro" id="IPR045054">
    <property type="entry name" value="P4HA-like"/>
</dbReference>
<dbReference type="Gene3D" id="2.60.120.620">
    <property type="entry name" value="q2cbj1_9rhob like domain"/>
    <property type="match status" value="1"/>
</dbReference>
<comment type="function">
    <text evidence="2">Catalyzes the post-translational formation of 4-hydroxyproline in -Xaa-Pro-Gly- sequences in collagens and other proteins.</text>
</comment>
<dbReference type="InterPro" id="IPR006620">
    <property type="entry name" value="Pro_4_hyd_alph"/>
</dbReference>
<dbReference type="SMART" id="SM00702">
    <property type="entry name" value="P4Hc"/>
    <property type="match status" value="1"/>
</dbReference>
<evidence type="ECO:0000256" key="2">
    <source>
        <dbReference type="ARBA" id="ARBA00002035"/>
    </source>
</evidence>
<evidence type="ECO:0000256" key="7">
    <source>
        <dbReference type="ARBA" id="ARBA00022824"/>
    </source>
</evidence>
<dbReference type="Gene3D" id="1.25.40.10">
    <property type="entry name" value="Tetratricopeptide repeat domain"/>
    <property type="match status" value="1"/>
</dbReference>
<dbReference type="InterPro" id="IPR011990">
    <property type="entry name" value="TPR-like_helical_dom_sf"/>
</dbReference>
<dbReference type="GO" id="GO:0004656">
    <property type="term" value="F:procollagen-proline 4-dioxygenase activity"/>
    <property type="evidence" value="ECO:0007669"/>
    <property type="project" value="UniProtKB-EC"/>
</dbReference>
<evidence type="ECO:0000256" key="13">
    <source>
        <dbReference type="SAM" id="SignalP"/>
    </source>
</evidence>
<keyword evidence="13" id="KW-0732">Signal</keyword>
<feature type="chain" id="PRO_5043665247" description="procollagen-proline 4-dioxygenase" evidence="13">
    <location>
        <begin position="20"/>
        <end position="560"/>
    </location>
</feature>
<keyword evidence="10" id="KW-0560">Oxidoreductase</keyword>
<keyword evidence="6" id="KW-0479">Metal-binding</keyword>
<feature type="signal peptide" evidence="13">
    <location>
        <begin position="1"/>
        <end position="19"/>
    </location>
</feature>
<evidence type="ECO:0000256" key="6">
    <source>
        <dbReference type="ARBA" id="ARBA00022723"/>
    </source>
</evidence>
<keyword evidence="7" id="KW-0256">Endoplasmic reticulum</keyword>
<gene>
    <name evidence="15" type="ORF">OTU49_008054</name>
</gene>
<evidence type="ECO:0000259" key="14">
    <source>
        <dbReference type="PROSITE" id="PS51471"/>
    </source>
</evidence>
<dbReference type="Proteomes" id="UP001445076">
    <property type="component" value="Unassembled WGS sequence"/>
</dbReference>